<organism evidence="5 6">
    <name type="scientific">Hermanssonia centrifuga</name>
    <dbReference type="NCBI Taxonomy" id="98765"/>
    <lineage>
        <taxon>Eukaryota</taxon>
        <taxon>Fungi</taxon>
        <taxon>Dikarya</taxon>
        <taxon>Basidiomycota</taxon>
        <taxon>Agaricomycotina</taxon>
        <taxon>Agaricomycetes</taxon>
        <taxon>Polyporales</taxon>
        <taxon>Meruliaceae</taxon>
        <taxon>Hermanssonia</taxon>
    </lineage>
</organism>
<evidence type="ECO:0000256" key="2">
    <source>
        <dbReference type="PIRSR" id="PIRSR601461-2"/>
    </source>
</evidence>
<dbReference type="Proteomes" id="UP000309038">
    <property type="component" value="Unassembled WGS sequence"/>
</dbReference>
<dbReference type="CDD" id="cd05471">
    <property type="entry name" value="pepsin_like"/>
    <property type="match status" value="1"/>
</dbReference>
<dbReference type="PANTHER" id="PTHR47966:SF57">
    <property type="entry name" value="PEPTIDASE A1 DOMAIN-CONTAINING PROTEIN"/>
    <property type="match status" value="1"/>
</dbReference>
<feature type="signal peptide" evidence="3">
    <location>
        <begin position="1"/>
        <end position="17"/>
    </location>
</feature>
<evidence type="ECO:0000313" key="5">
    <source>
        <dbReference type="EMBL" id="THG96622.1"/>
    </source>
</evidence>
<evidence type="ECO:0000256" key="3">
    <source>
        <dbReference type="SAM" id="SignalP"/>
    </source>
</evidence>
<evidence type="ECO:0000313" key="6">
    <source>
        <dbReference type="Proteomes" id="UP000309038"/>
    </source>
</evidence>
<evidence type="ECO:0000256" key="1">
    <source>
        <dbReference type="ARBA" id="ARBA00007447"/>
    </source>
</evidence>
<dbReference type="SUPFAM" id="SSF50630">
    <property type="entry name" value="Acid proteases"/>
    <property type="match status" value="1"/>
</dbReference>
<reference evidence="5 6" key="1">
    <citation type="submission" date="2019-02" db="EMBL/GenBank/DDBJ databases">
        <title>Genome sequencing of the rare red list fungi Phlebia centrifuga.</title>
        <authorList>
            <person name="Buettner E."/>
            <person name="Kellner H."/>
        </authorList>
    </citation>
    <scope>NUCLEOTIDE SEQUENCE [LARGE SCALE GENOMIC DNA]</scope>
    <source>
        <strain evidence="5 6">DSM 108282</strain>
    </source>
</reference>
<comment type="similarity">
    <text evidence="1">Belongs to the peptidase A1 family.</text>
</comment>
<dbReference type="InterPro" id="IPR034164">
    <property type="entry name" value="Pepsin-like_dom"/>
</dbReference>
<dbReference type="InterPro" id="IPR001461">
    <property type="entry name" value="Aspartic_peptidase_A1"/>
</dbReference>
<gene>
    <name evidence="5" type="ORF">EW026_g5242</name>
</gene>
<name>A0A4V3XA44_9APHY</name>
<proteinExistence type="inferred from homology"/>
<dbReference type="GO" id="GO:0006508">
    <property type="term" value="P:proteolysis"/>
    <property type="evidence" value="ECO:0007669"/>
    <property type="project" value="InterPro"/>
</dbReference>
<dbReference type="GO" id="GO:0004190">
    <property type="term" value="F:aspartic-type endopeptidase activity"/>
    <property type="evidence" value="ECO:0007669"/>
    <property type="project" value="InterPro"/>
</dbReference>
<dbReference type="EMBL" id="SGPJ01000221">
    <property type="protein sequence ID" value="THG96622.1"/>
    <property type="molecule type" value="Genomic_DNA"/>
</dbReference>
<dbReference type="PROSITE" id="PS51767">
    <property type="entry name" value="PEPTIDASE_A1"/>
    <property type="match status" value="1"/>
</dbReference>
<feature type="domain" description="Peptidase A1" evidence="4">
    <location>
        <begin position="106"/>
        <end position="379"/>
    </location>
</feature>
<keyword evidence="3" id="KW-0732">Signal</keyword>
<keyword evidence="6" id="KW-1185">Reference proteome</keyword>
<protein>
    <recommendedName>
        <fullName evidence="4">Peptidase A1 domain-containing protein</fullName>
    </recommendedName>
</protein>
<evidence type="ECO:0000259" key="4">
    <source>
        <dbReference type="PROSITE" id="PS51767"/>
    </source>
</evidence>
<feature type="chain" id="PRO_5020759104" description="Peptidase A1 domain-containing protein" evidence="3">
    <location>
        <begin position="18"/>
        <end position="379"/>
    </location>
</feature>
<sequence>MLTIAFVLFALHIFALASPLQPRQDTIKIALSKRSALSVDNIVDPVALEELLDFLDRKYKTGFAAYQRNTGQDHPLADGLFSGNTTIVRRATGIDTLIDDNEGQLWQGNVSVGTPAQSFTVDFDTGSSDFFLPGPSCTTNCDGHKSYKPALSSTAVDNHKSLNLAYGDGSNVQGEQYNDTVILAGLTAKKQTLGAASKYSSGFSIGSFPPDGLLGMAYQSISVYNSPPVFETLVAQGQATQPLFAFKFAKTGSELSLGGVDSSLFTGNFVYAPVTTKGYWQVTLDAVSVNGTTLIVGNAANVRALYASILGISFTFGGKAFNVSPRLFNLGRVSAGSKDCVGAIVASNMNFWVVGDVFLQNVYTSFDMGNNRVGFATLK</sequence>
<dbReference type="PRINTS" id="PR00792">
    <property type="entry name" value="PEPSIN"/>
</dbReference>
<dbReference type="FunFam" id="2.40.70.10:FF:000008">
    <property type="entry name" value="Cathepsin D"/>
    <property type="match status" value="1"/>
</dbReference>
<dbReference type="InterPro" id="IPR021109">
    <property type="entry name" value="Peptidase_aspartic_dom_sf"/>
</dbReference>
<dbReference type="InterPro" id="IPR033121">
    <property type="entry name" value="PEPTIDASE_A1"/>
</dbReference>
<keyword evidence="2" id="KW-1015">Disulfide bond</keyword>
<feature type="disulfide bond" evidence="2">
    <location>
        <begin position="137"/>
        <end position="141"/>
    </location>
</feature>
<comment type="caution">
    <text evidence="5">The sequence shown here is derived from an EMBL/GenBank/DDBJ whole genome shotgun (WGS) entry which is preliminary data.</text>
</comment>
<dbReference type="AlphaFoldDB" id="A0A4V3XA44"/>
<dbReference type="Pfam" id="PF00026">
    <property type="entry name" value="Asp"/>
    <property type="match status" value="2"/>
</dbReference>
<dbReference type="PANTHER" id="PTHR47966">
    <property type="entry name" value="BETA-SITE APP-CLEAVING ENZYME, ISOFORM A-RELATED"/>
    <property type="match status" value="1"/>
</dbReference>
<dbReference type="Gene3D" id="2.40.70.10">
    <property type="entry name" value="Acid Proteases"/>
    <property type="match status" value="3"/>
</dbReference>
<accession>A0A4V3XA44</accession>